<keyword evidence="3" id="KW-1185">Reference proteome</keyword>
<sequence length="145" mass="15764">MSWAQAYQAVAVAQRHVAGVRPVLQVPGVVAARRVRAAPGQPAFLPVLHPELWRQQAALQREVQQEVVVWRGQLVEELRDEEDTQKTHQNGEGGLSAAPRLLLGRRAASPASSGSPSGPTRTGMAMSYRPSVDRKAAGGEEMKRR</sequence>
<feature type="compositionally biased region" description="Basic and acidic residues" evidence="1">
    <location>
        <begin position="131"/>
        <end position="145"/>
    </location>
</feature>
<organism evidence="2 3">
    <name type="scientific">Liparis tanakae</name>
    <name type="common">Tanaka's snailfish</name>
    <dbReference type="NCBI Taxonomy" id="230148"/>
    <lineage>
        <taxon>Eukaryota</taxon>
        <taxon>Metazoa</taxon>
        <taxon>Chordata</taxon>
        <taxon>Craniata</taxon>
        <taxon>Vertebrata</taxon>
        <taxon>Euteleostomi</taxon>
        <taxon>Actinopterygii</taxon>
        <taxon>Neopterygii</taxon>
        <taxon>Teleostei</taxon>
        <taxon>Neoteleostei</taxon>
        <taxon>Acanthomorphata</taxon>
        <taxon>Eupercaria</taxon>
        <taxon>Perciformes</taxon>
        <taxon>Cottioidei</taxon>
        <taxon>Cottales</taxon>
        <taxon>Liparidae</taxon>
        <taxon>Liparis</taxon>
    </lineage>
</organism>
<name>A0A4Z2GVB1_9TELE</name>
<feature type="compositionally biased region" description="Low complexity" evidence="1">
    <location>
        <begin position="95"/>
        <end position="123"/>
    </location>
</feature>
<protein>
    <submittedName>
        <fullName evidence="2">Uncharacterized protein</fullName>
    </submittedName>
</protein>
<dbReference type="Proteomes" id="UP000314294">
    <property type="component" value="Unassembled WGS sequence"/>
</dbReference>
<proteinExistence type="predicted"/>
<reference evidence="2 3" key="1">
    <citation type="submission" date="2019-03" db="EMBL/GenBank/DDBJ databases">
        <title>First draft genome of Liparis tanakae, snailfish: a comprehensive survey of snailfish specific genes.</title>
        <authorList>
            <person name="Kim W."/>
            <person name="Song I."/>
            <person name="Jeong J.-H."/>
            <person name="Kim D."/>
            <person name="Kim S."/>
            <person name="Ryu S."/>
            <person name="Song J.Y."/>
            <person name="Lee S.K."/>
        </authorList>
    </citation>
    <scope>NUCLEOTIDE SEQUENCE [LARGE SCALE GENOMIC DNA]</scope>
    <source>
        <tissue evidence="2">Muscle</tissue>
    </source>
</reference>
<accession>A0A4Z2GVB1</accession>
<comment type="caution">
    <text evidence="2">The sequence shown here is derived from an EMBL/GenBank/DDBJ whole genome shotgun (WGS) entry which is preliminary data.</text>
</comment>
<evidence type="ECO:0000313" key="3">
    <source>
        <dbReference type="Proteomes" id="UP000314294"/>
    </source>
</evidence>
<dbReference type="AlphaFoldDB" id="A0A4Z2GVB1"/>
<dbReference type="EMBL" id="SRLO01000423">
    <property type="protein sequence ID" value="TNN56683.1"/>
    <property type="molecule type" value="Genomic_DNA"/>
</dbReference>
<evidence type="ECO:0000313" key="2">
    <source>
        <dbReference type="EMBL" id="TNN56683.1"/>
    </source>
</evidence>
<feature type="region of interest" description="Disordered" evidence="1">
    <location>
        <begin position="79"/>
        <end position="145"/>
    </location>
</feature>
<evidence type="ECO:0000256" key="1">
    <source>
        <dbReference type="SAM" id="MobiDB-lite"/>
    </source>
</evidence>
<gene>
    <name evidence="2" type="ORF">EYF80_033110</name>
</gene>